<evidence type="ECO:0000256" key="1">
    <source>
        <dbReference type="ARBA" id="ARBA00023125"/>
    </source>
</evidence>
<protein>
    <submittedName>
        <fullName evidence="4">TetR/AcrR family transcriptional regulator, fatty acid metabolism regulator protein</fullName>
    </submittedName>
</protein>
<dbReference type="Gene3D" id="1.10.357.10">
    <property type="entry name" value="Tetracycline Repressor, domain 2"/>
    <property type="match status" value="1"/>
</dbReference>
<organism evidence="4 5">
    <name type="scientific">Thermotomaculum hydrothermale</name>
    <dbReference type="NCBI Taxonomy" id="981385"/>
    <lineage>
        <taxon>Bacteria</taxon>
        <taxon>Pseudomonadati</taxon>
        <taxon>Acidobacteriota</taxon>
        <taxon>Holophagae</taxon>
        <taxon>Thermotomaculales</taxon>
        <taxon>Thermotomaculaceae</taxon>
        <taxon>Thermotomaculum</taxon>
    </lineage>
</organism>
<keyword evidence="5" id="KW-1185">Reference proteome</keyword>
<name>A0A7R6SXX1_9BACT</name>
<dbReference type="RefSeq" id="WP_201328283.1">
    <property type="nucleotide sequence ID" value="NZ_AP017470.1"/>
</dbReference>
<dbReference type="PROSITE" id="PS50977">
    <property type="entry name" value="HTH_TETR_2"/>
    <property type="match status" value="1"/>
</dbReference>
<dbReference type="PANTHER" id="PTHR43479">
    <property type="entry name" value="ACREF/ENVCD OPERON REPRESSOR-RELATED"/>
    <property type="match status" value="1"/>
</dbReference>
<evidence type="ECO:0000313" key="5">
    <source>
        <dbReference type="Proteomes" id="UP000595564"/>
    </source>
</evidence>
<accession>A0A7R6SXX1</accession>
<dbReference type="PANTHER" id="PTHR43479:SF11">
    <property type="entry name" value="ACREF_ENVCD OPERON REPRESSOR-RELATED"/>
    <property type="match status" value="1"/>
</dbReference>
<dbReference type="Pfam" id="PF00440">
    <property type="entry name" value="TetR_N"/>
    <property type="match status" value="1"/>
</dbReference>
<feature type="domain" description="HTH tetR-type" evidence="3">
    <location>
        <begin position="7"/>
        <end position="67"/>
    </location>
</feature>
<dbReference type="SUPFAM" id="SSF46689">
    <property type="entry name" value="Homeodomain-like"/>
    <property type="match status" value="1"/>
</dbReference>
<evidence type="ECO:0000256" key="2">
    <source>
        <dbReference type="PROSITE-ProRule" id="PRU00335"/>
    </source>
</evidence>
<dbReference type="InterPro" id="IPR023772">
    <property type="entry name" value="DNA-bd_HTH_TetR-type_CS"/>
</dbReference>
<dbReference type="Proteomes" id="UP000595564">
    <property type="component" value="Chromosome"/>
</dbReference>
<dbReference type="KEGG" id="thyd:TTHT_0335"/>
<evidence type="ECO:0000313" key="4">
    <source>
        <dbReference type="EMBL" id="BBB31951.1"/>
    </source>
</evidence>
<dbReference type="InterPro" id="IPR009057">
    <property type="entry name" value="Homeodomain-like_sf"/>
</dbReference>
<sequence>MAIDFESIKKEAIIKKTKEFISNYGLNEFSMEKLAKFCGLAKGTFYNYFKSKDELITSVIENSVEEAWGNLIEKIEKCKSWTEKLQTIVSLSLSFFNENKDILILYANEIKMLDCVAPNSETMHGKFLTYHIKRITSLIGNILEESGVKKEREKIAFLIHEAIVNFAKYFIFFNREMDIKKDSEILYTFILKGMEGIK</sequence>
<dbReference type="InterPro" id="IPR050624">
    <property type="entry name" value="HTH-type_Tx_Regulator"/>
</dbReference>
<dbReference type="InterPro" id="IPR001647">
    <property type="entry name" value="HTH_TetR"/>
</dbReference>
<feature type="DNA-binding region" description="H-T-H motif" evidence="2">
    <location>
        <begin position="30"/>
        <end position="49"/>
    </location>
</feature>
<keyword evidence="1 2" id="KW-0238">DNA-binding</keyword>
<dbReference type="PRINTS" id="PR00455">
    <property type="entry name" value="HTHTETR"/>
</dbReference>
<proteinExistence type="predicted"/>
<dbReference type="GO" id="GO:0003677">
    <property type="term" value="F:DNA binding"/>
    <property type="evidence" value="ECO:0007669"/>
    <property type="project" value="UniProtKB-UniRule"/>
</dbReference>
<reference evidence="4 5" key="1">
    <citation type="journal article" date="2012" name="Extremophiles">
        <title>Thermotomaculum hydrothermale gen. nov., sp. nov., a novel heterotrophic thermophile within the phylum Acidobacteria from a deep-sea hydrothermal vent chimney in the Southern Okinawa Trough.</title>
        <authorList>
            <person name="Izumi H."/>
            <person name="Nunoura T."/>
            <person name="Miyazaki M."/>
            <person name="Mino S."/>
            <person name="Toki T."/>
            <person name="Takai K."/>
            <person name="Sako Y."/>
            <person name="Sawabe T."/>
            <person name="Nakagawa S."/>
        </authorList>
    </citation>
    <scope>NUCLEOTIDE SEQUENCE [LARGE SCALE GENOMIC DNA]</scope>
    <source>
        <strain evidence="4 5">AC55</strain>
    </source>
</reference>
<evidence type="ECO:0000259" key="3">
    <source>
        <dbReference type="PROSITE" id="PS50977"/>
    </source>
</evidence>
<dbReference type="EMBL" id="AP017470">
    <property type="protein sequence ID" value="BBB31951.1"/>
    <property type="molecule type" value="Genomic_DNA"/>
</dbReference>
<dbReference type="PROSITE" id="PS01081">
    <property type="entry name" value="HTH_TETR_1"/>
    <property type="match status" value="1"/>
</dbReference>
<dbReference type="AlphaFoldDB" id="A0A7R6SXX1"/>
<gene>
    <name evidence="4" type="ORF">TTHT_0335</name>
</gene>